<feature type="transmembrane region" description="Helical" evidence="1">
    <location>
        <begin position="351"/>
        <end position="369"/>
    </location>
</feature>
<dbReference type="GO" id="GO:0016255">
    <property type="term" value="P:attachment of GPI anchor to protein"/>
    <property type="evidence" value="ECO:0007669"/>
    <property type="project" value="TreeGrafter"/>
</dbReference>
<feature type="transmembrane region" description="Helical" evidence="1">
    <location>
        <begin position="381"/>
        <end position="399"/>
    </location>
</feature>
<gene>
    <name evidence="2" type="ORF">CJOHNSTONI_LOCUS5932</name>
</gene>
<sequence length="429" mass="48846">MRLLSQPIGKPPFIVEKIVSKWWKVCILSELLAVVYMCTVIKPEYNERTRVSENALLPALVTERFNYYQRILTFLKELHIERDIPKYIEKQFLAHGIMAQTMRFTVTLPGSNQSGTNVVGVVRASRSSSTEAIIVAVSMTKTDLEALAVVLALATYCREQIYWARDIQFVFVDKGLIGLTAYLAQYHDHRHSFLQSDKLHFHSGAIVGAFAVKAKGSVFDTMNIEHNMINGLLPNLDLINLMAKLADKFGLIPEVFHHGYQRSWWDIAGTTSKAILSQAFNEKEGLHSMFGPYGIQAVTIHAKSIMEGHASLTDLGRICEGALRSLNNILEKLHQSYFLYIMTDVRHFLSVAYYMPALGLILFPLLVLALREWFSLEEFSFPNSFILLHVVGIVQYCIIRNVAVSQFYHTYTVLLSFSVFIPWYFLFSL</sequence>
<organism evidence="2 3">
    <name type="scientific">Cercopithifilaria johnstoni</name>
    <dbReference type="NCBI Taxonomy" id="2874296"/>
    <lineage>
        <taxon>Eukaryota</taxon>
        <taxon>Metazoa</taxon>
        <taxon>Ecdysozoa</taxon>
        <taxon>Nematoda</taxon>
        <taxon>Chromadorea</taxon>
        <taxon>Rhabditida</taxon>
        <taxon>Spirurina</taxon>
        <taxon>Spiruromorpha</taxon>
        <taxon>Filarioidea</taxon>
        <taxon>Onchocercidae</taxon>
        <taxon>Cercopithifilaria</taxon>
    </lineage>
</organism>
<accession>A0A8J2M5U7</accession>
<evidence type="ECO:0008006" key="4">
    <source>
        <dbReference type="Google" id="ProtNLM"/>
    </source>
</evidence>
<keyword evidence="1" id="KW-0472">Membrane</keyword>
<evidence type="ECO:0000256" key="1">
    <source>
        <dbReference type="SAM" id="Phobius"/>
    </source>
</evidence>
<dbReference type="EMBL" id="CAKAEH010001415">
    <property type="protein sequence ID" value="CAG9535966.1"/>
    <property type="molecule type" value="Genomic_DNA"/>
</dbReference>
<keyword evidence="1" id="KW-1133">Transmembrane helix</keyword>
<dbReference type="GO" id="GO:0042765">
    <property type="term" value="C:GPI-anchor transamidase complex"/>
    <property type="evidence" value="ECO:0007669"/>
    <property type="project" value="InterPro"/>
</dbReference>
<comment type="caution">
    <text evidence="2">The sequence shown here is derived from an EMBL/GenBank/DDBJ whole genome shotgun (WGS) entry which is preliminary data.</text>
</comment>
<keyword evidence="1" id="KW-0812">Transmembrane</keyword>
<dbReference type="Pfam" id="PF04114">
    <property type="entry name" value="Gaa1"/>
    <property type="match status" value="1"/>
</dbReference>
<name>A0A8J2M5U7_9BILA</name>
<proteinExistence type="predicted"/>
<dbReference type="PANTHER" id="PTHR13304">
    <property type="entry name" value="GLYCOSYLPHOSPHATIDYLINOSITOL ANCHOR ATTACHMENT 1 PROTEIN"/>
    <property type="match status" value="1"/>
</dbReference>
<evidence type="ECO:0000313" key="2">
    <source>
        <dbReference type="EMBL" id="CAG9535966.1"/>
    </source>
</evidence>
<evidence type="ECO:0000313" key="3">
    <source>
        <dbReference type="Proteomes" id="UP000746747"/>
    </source>
</evidence>
<dbReference type="OrthoDB" id="445301at2759"/>
<keyword evidence="3" id="KW-1185">Reference proteome</keyword>
<dbReference type="PANTHER" id="PTHR13304:SF0">
    <property type="entry name" value="GLYCOSYLPHOSPHATIDYLINOSITOL ANCHOR ATTACHMENT 1 PROTEIN"/>
    <property type="match status" value="1"/>
</dbReference>
<dbReference type="InterPro" id="IPR007246">
    <property type="entry name" value="Gaa1"/>
</dbReference>
<dbReference type="Gene3D" id="3.40.630.10">
    <property type="entry name" value="Zn peptidases"/>
    <property type="match status" value="1"/>
</dbReference>
<reference evidence="2" key="1">
    <citation type="submission" date="2021-09" db="EMBL/GenBank/DDBJ databases">
        <authorList>
            <consortium name="Pathogen Informatics"/>
        </authorList>
    </citation>
    <scope>NUCLEOTIDE SEQUENCE</scope>
</reference>
<dbReference type="Proteomes" id="UP000746747">
    <property type="component" value="Unassembled WGS sequence"/>
</dbReference>
<feature type="transmembrane region" description="Helical" evidence="1">
    <location>
        <begin position="411"/>
        <end position="427"/>
    </location>
</feature>
<dbReference type="AlphaFoldDB" id="A0A8J2M5U7"/>
<protein>
    <recommendedName>
        <fullName evidence="4">Glycosylphosphatidylinositol anchor attachment 1 protein</fullName>
    </recommendedName>
</protein>
<dbReference type="SUPFAM" id="SSF53187">
    <property type="entry name" value="Zn-dependent exopeptidases"/>
    <property type="match status" value="1"/>
</dbReference>